<gene>
    <name evidence="5" type="ORF">OPV22_021970</name>
</gene>
<dbReference type="SMART" id="SM00326">
    <property type="entry name" value="SH3"/>
    <property type="match status" value="1"/>
</dbReference>
<comment type="caution">
    <text evidence="5">The sequence shown here is derived from an EMBL/GenBank/DDBJ whole genome shotgun (WGS) entry which is preliminary data.</text>
</comment>
<dbReference type="Proteomes" id="UP001222027">
    <property type="component" value="Unassembled WGS sequence"/>
</dbReference>
<dbReference type="InterPro" id="IPR027267">
    <property type="entry name" value="AH/BAR_dom_sf"/>
</dbReference>
<sequence>MEAIRKQASKLREQVAKQQQAVFKQISVRFSHDSSLVDESELQCQQKLQMLYASTKAAKHLQRDIVRGVEAFIAISSKQMEIVNKLADDCCKYGTKYQDFGFPLASAALNFGTSHSLMEKERANLLTILGDQVYEPIRAMIIGAPLEDARFLTYRYDRIRQDVEAQTAEVLRRQLKSKEVVETTDVSAKLQHAESKLQELRTTLSALGREATAAMMAVEDQQQQNTFNHLLAMVDAERAYYQSVANILDKLHDEMVQMKDSHGSVRQAAKVETIRNEDSKTSRSYHESVTQAATTEIVQSQTGNEDSNMSPSHQESVTQAATTETVQCHTGYEDSKRSQSHHVSVTRTATTETVQSQTGNEDIKTSQYHHESVTQTATEMQSQKDNDSKASQSGGFQINGQNPMYFVAQVIHSFDAQADGELSLSVGDYVVVRQVAPNGWSEGECKEKAGWFPSAYVERRDKAPASKDVLRVYFAYMFVLKTTA</sequence>
<proteinExistence type="predicted"/>
<keyword evidence="6" id="KW-1185">Reference proteome</keyword>
<evidence type="ECO:0000313" key="5">
    <source>
        <dbReference type="EMBL" id="KAJ8478243.1"/>
    </source>
</evidence>
<evidence type="ECO:0000256" key="1">
    <source>
        <dbReference type="ARBA" id="ARBA00022443"/>
    </source>
</evidence>
<feature type="compositionally biased region" description="Basic and acidic residues" evidence="3">
    <location>
        <begin position="272"/>
        <end position="286"/>
    </location>
</feature>
<dbReference type="Gene3D" id="2.30.30.40">
    <property type="entry name" value="SH3 Domains"/>
    <property type="match status" value="1"/>
</dbReference>
<feature type="domain" description="SH3" evidence="4">
    <location>
        <begin position="403"/>
        <end position="462"/>
    </location>
</feature>
<dbReference type="Gene3D" id="1.20.1270.60">
    <property type="entry name" value="Arfaptin homology (AH) domain/BAR domain"/>
    <property type="match status" value="1"/>
</dbReference>
<feature type="region of interest" description="Disordered" evidence="3">
    <location>
        <begin position="261"/>
        <end position="395"/>
    </location>
</feature>
<dbReference type="PANTHER" id="PTHR14167">
    <property type="entry name" value="SH3 DOMAIN-CONTAINING"/>
    <property type="match status" value="1"/>
</dbReference>
<dbReference type="SUPFAM" id="SSF103657">
    <property type="entry name" value="BAR/IMD domain-like"/>
    <property type="match status" value="1"/>
</dbReference>
<organism evidence="5 6">
    <name type="scientific">Ensete ventricosum</name>
    <name type="common">Abyssinian banana</name>
    <name type="synonym">Musa ensete</name>
    <dbReference type="NCBI Taxonomy" id="4639"/>
    <lineage>
        <taxon>Eukaryota</taxon>
        <taxon>Viridiplantae</taxon>
        <taxon>Streptophyta</taxon>
        <taxon>Embryophyta</taxon>
        <taxon>Tracheophyta</taxon>
        <taxon>Spermatophyta</taxon>
        <taxon>Magnoliopsida</taxon>
        <taxon>Liliopsida</taxon>
        <taxon>Zingiberales</taxon>
        <taxon>Musaceae</taxon>
        <taxon>Ensete</taxon>
    </lineage>
</organism>
<evidence type="ECO:0000256" key="3">
    <source>
        <dbReference type="SAM" id="MobiDB-lite"/>
    </source>
</evidence>
<dbReference type="AlphaFoldDB" id="A0AAV8QTF0"/>
<keyword evidence="1 2" id="KW-0728">SH3 domain</keyword>
<dbReference type="Pfam" id="PF14604">
    <property type="entry name" value="SH3_9"/>
    <property type="match status" value="1"/>
</dbReference>
<dbReference type="InterPro" id="IPR050384">
    <property type="entry name" value="Endophilin_SH3RF"/>
</dbReference>
<dbReference type="CDD" id="cd11839">
    <property type="entry name" value="SH3_Intersectin_4"/>
    <property type="match status" value="1"/>
</dbReference>
<evidence type="ECO:0000259" key="4">
    <source>
        <dbReference type="PROSITE" id="PS50002"/>
    </source>
</evidence>
<dbReference type="PANTHER" id="PTHR14167:SF30">
    <property type="entry name" value="SH3 DOMAIN-CONTAINING PROTEIN 1"/>
    <property type="match status" value="1"/>
</dbReference>
<dbReference type="PROSITE" id="PS50002">
    <property type="entry name" value="SH3"/>
    <property type="match status" value="1"/>
</dbReference>
<dbReference type="SUPFAM" id="SSF50044">
    <property type="entry name" value="SH3-domain"/>
    <property type="match status" value="1"/>
</dbReference>
<name>A0AAV8QTF0_ENSVE</name>
<feature type="compositionally biased region" description="Polar residues" evidence="3">
    <location>
        <begin position="341"/>
        <end position="360"/>
    </location>
</feature>
<feature type="compositionally biased region" description="Basic and acidic residues" evidence="3">
    <location>
        <begin position="361"/>
        <end position="372"/>
    </location>
</feature>
<protein>
    <recommendedName>
        <fullName evidence="4">SH3 domain-containing protein</fullName>
    </recommendedName>
</protein>
<evidence type="ECO:0000256" key="2">
    <source>
        <dbReference type="PROSITE-ProRule" id="PRU00192"/>
    </source>
</evidence>
<accession>A0AAV8QTF0</accession>
<reference evidence="5 6" key="1">
    <citation type="submission" date="2022-12" db="EMBL/GenBank/DDBJ databases">
        <title>Chromosome-scale assembly of the Ensete ventricosum genome.</title>
        <authorList>
            <person name="Dussert Y."/>
            <person name="Stocks J."/>
            <person name="Wendawek A."/>
            <person name="Woldeyes F."/>
            <person name="Nichols R.A."/>
            <person name="Borrell J.S."/>
        </authorList>
    </citation>
    <scope>NUCLEOTIDE SEQUENCE [LARGE SCALE GENOMIC DNA]</scope>
    <source>
        <strain evidence="6">cv. Maze</strain>
        <tissue evidence="5">Seeds</tissue>
    </source>
</reference>
<feature type="compositionally biased region" description="Polar residues" evidence="3">
    <location>
        <begin position="287"/>
        <end position="328"/>
    </location>
</feature>
<dbReference type="InterPro" id="IPR036028">
    <property type="entry name" value="SH3-like_dom_sf"/>
</dbReference>
<dbReference type="InterPro" id="IPR001452">
    <property type="entry name" value="SH3_domain"/>
</dbReference>
<dbReference type="EMBL" id="JAQQAF010000006">
    <property type="protein sequence ID" value="KAJ8478243.1"/>
    <property type="molecule type" value="Genomic_DNA"/>
</dbReference>
<evidence type="ECO:0000313" key="6">
    <source>
        <dbReference type="Proteomes" id="UP001222027"/>
    </source>
</evidence>